<evidence type="ECO:0000313" key="2">
    <source>
        <dbReference type="Proteomes" id="UP000054166"/>
    </source>
</evidence>
<reference evidence="2" key="2">
    <citation type="submission" date="2015-01" db="EMBL/GenBank/DDBJ databases">
        <title>Evolutionary Origins and Diversification of the Mycorrhizal Mutualists.</title>
        <authorList>
            <consortium name="DOE Joint Genome Institute"/>
            <consortium name="Mycorrhizal Genomics Consortium"/>
            <person name="Kohler A."/>
            <person name="Kuo A."/>
            <person name="Nagy L.G."/>
            <person name="Floudas D."/>
            <person name="Copeland A."/>
            <person name="Barry K.W."/>
            <person name="Cichocki N."/>
            <person name="Veneault-Fourrey C."/>
            <person name="LaButti K."/>
            <person name="Lindquist E.A."/>
            <person name="Lipzen A."/>
            <person name="Lundell T."/>
            <person name="Morin E."/>
            <person name="Murat C."/>
            <person name="Riley R."/>
            <person name="Ohm R."/>
            <person name="Sun H."/>
            <person name="Tunlid A."/>
            <person name="Henrissat B."/>
            <person name="Grigoriev I.V."/>
            <person name="Hibbett D.S."/>
            <person name="Martin F."/>
        </authorList>
    </citation>
    <scope>NUCLEOTIDE SEQUENCE [LARGE SCALE GENOMIC DNA]</scope>
    <source>
        <strain evidence="2">F 1598</strain>
    </source>
</reference>
<dbReference type="EMBL" id="KN833036">
    <property type="protein sequence ID" value="KIM76282.1"/>
    <property type="molecule type" value="Genomic_DNA"/>
</dbReference>
<proteinExistence type="predicted"/>
<dbReference type="OrthoDB" id="4062651at2759"/>
<dbReference type="Proteomes" id="UP000054166">
    <property type="component" value="Unassembled WGS sequence"/>
</dbReference>
<evidence type="ECO:0000313" key="1">
    <source>
        <dbReference type="EMBL" id="KIM76282.1"/>
    </source>
</evidence>
<dbReference type="AlphaFoldDB" id="A0A0C3BG02"/>
<keyword evidence="2" id="KW-1185">Reference proteome</keyword>
<gene>
    <name evidence="1" type="ORF">PILCRDRAFT_12884</name>
</gene>
<sequence length="222" mass="25403">MSPHDMSAYRVVREIYGAPSGHVMVLEGRKILKLRPMYVDVVVIVRNMRRAATVINVPKVYDYSYSGNCAFILMAHIYPAACLKVVMKGHEGWVFKYLEPQVDMIVHKLAGIGLSHNDLYPRNIMVGRDWDIVALLDWDESGPLHLSREYSKRVCWNEDTHHWDHIFHTYDDLFASLDLVHNQNIYLHAPLICSPPGRVIGPLTDELNFDATCGRESALKES</sequence>
<name>A0A0C3BG02_PILCF</name>
<dbReference type="HOGENOM" id="CLU_1245795_0_0_1"/>
<protein>
    <recommendedName>
        <fullName evidence="3">Aminoglycoside phosphotransferase domain-containing protein</fullName>
    </recommendedName>
</protein>
<dbReference type="InParanoid" id="A0A0C3BG02"/>
<reference evidence="1 2" key="1">
    <citation type="submission" date="2014-04" db="EMBL/GenBank/DDBJ databases">
        <authorList>
            <consortium name="DOE Joint Genome Institute"/>
            <person name="Kuo A."/>
            <person name="Tarkka M."/>
            <person name="Buscot F."/>
            <person name="Kohler A."/>
            <person name="Nagy L.G."/>
            <person name="Floudas D."/>
            <person name="Copeland A."/>
            <person name="Barry K.W."/>
            <person name="Cichocki N."/>
            <person name="Veneault-Fourrey C."/>
            <person name="LaButti K."/>
            <person name="Lindquist E.A."/>
            <person name="Lipzen A."/>
            <person name="Lundell T."/>
            <person name="Morin E."/>
            <person name="Murat C."/>
            <person name="Sun H."/>
            <person name="Tunlid A."/>
            <person name="Henrissat B."/>
            <person name="Grigoriev I.V."/>
            <person name="Hibbett D.S."/>
            <person name="Martin F."/>
            <person name="Nordberg H.P."/>
            <person name="Cantor M.N."/>
            <person name="Hua S.X."/>
        </authorList>
    </citation>
    <scope>NUCLEOTIDE SEQUENCE [LARGE SCALE GENOMIC DNA]</scope>
    <source>
        <strain evidence="1 2">F 1598</strain>
    </source>
</reference>
<organism evidence="1 2">
    <name type="scientific">Piloderma croceum (strain F 1598)</name>
    <dbReference type="NCBI Taxonomy" id="765440"/>
    <lineage>
        <taxon>Eukaryota</taxon>
        <taxon>Fungi</taxon>
        <taxon>Dikarya</taxon>
        <taxon>Basidiomycota</taxon>
        <taxon>Agaricomycotina</taxon>
        <taxon>Agaricomycetes</taxon>
        <taxon>Agaricomycetidae</taxon>
        <taxon>Atheliales</taxon>
        <taxon>Atheliaceae</taxon>
        <taxon>Piloderma</taxon>
    </lineage>
</organism>
<dbReference type="SUPFAM" id="SSF56112">
    <property type="entry name" value="Protein kinase-like (PK-like)"/>
    <property type="match status" value="1"/>
</dbReference>
<evidence type="ECO:0008006" key="3">
    <source>
        <dbReference type="Google" id="ProtNLM"/>
    </source>
</evidence>
<accession>A0A0C3BG02</accession>
<dbReference type="InterPro" id="IPR011009">
    <property type="entry name" value="Kinase-like_dom_sf"/>
</dbReference>